<gene>
    <name evidence="4" type="ORF">FNV43_RR20227</name>
</gene>
<dbReference type="SUPFAM" id="SSF52833">
    <property type="entry name" value="Thioredoxin-like"/>
    <property type="match status" value="1"/>
</dbReference>
<dbReference type="CDD" id="cd02958">
    <property type="entry name" value="UAS"/>
    <property type="match status" value="1"/>
</dbReference>
<reference evidence="4" key="1">
    <citation type="submission" date="2020-03" db="EMBL/GenBank/DDBJ databases">
        <title>A high-quality chromosome-level genome assembly of a woody plant with both climbing and erect habits, Rhamnella rubrinervis.</title>
        <authorList>
            <person name="Lu Z."/>
            <person name="Yang Y."/>
            <person name="Zhu X."/>
            <person name="Sun Y."/>
        </authorList>
    </citation>
    <scope>NUCLEOTIDE SEQUENCE</scope>
    <source>
        <strain evidence="4">BYM</strain>
        <tissue evidence="4">Leaf</tissue>
    </source>
</reference>
<dbReference type="GO" id="GO:0036503">
    <property type="term" value="P:ERAD pathway"/>
    <property type="evidence" value="ECO:0007669"/>
    <property type="project" value="TreeGrafter"/>
</dbReference>
<dbReference type="InterPro" id="IPR050730">
    <property type="entry name" value="UBX_domain-protein"/>
</dbReference>
<dbReference type="InterPro" id="IPR029071">
    <property type="entry name" value="Ubiquitin-like_domsf"/>
</dbReference>
<keyword evidence="1" id="KW-0833">Ubl conjugation pathway</keyword>
<evidence type="ECO:0000256" key="2">
    <source>
        <dbReference type="SAM" id="MobiDB-lite"/>
    </source>
</evidence>
<proteinExistence type="predicted"/>
<dbReference type="Pfam" id="PF00789">
    <property type="entry name" value="UBX"/>
    <property type="match status" value="1"/>
</dbReference>
<dbReference type="InterPro" id="IPR036249">
    <property type="entry name" value="Thioredoxin-like_sf"/>
</dbReference>
<feature type="domain" description="UBX" evidence="3">
    <location>
        <begin position="298"/>
        <end position="376"/>
    </location>
</feature>
<dbReference type="InterPro" id="IPR001012">
    <property type="entry name" value="UBX_dom"/>
</dbReference>
<sequence>MSSTLRESGRAGEASRNGIVRRMISLPRNLIGGLSRAMGHGVRRNHSLPSSFQLPFPQETLVHHPPQELSFLDGFEQKYGSLHPLFYACTFTEALKMAENENKFLFMYLHSPEHPFTPSFCRETLCSEFVVQYLDANFVSWGAFENSEEGMQMTATLRPASFPFCAVIAPAPGDSIAVLQQLEGPVSPAELVEILQRTVEEQGLAFGSARSKQAEKIRADRRLREEQDAAYLAALQIDKEKEKNKNLPPKERVQKPSATPTRLANYDKLRNNNKVKEAASGSASATRETQFKPVANKGNPQTTQILVRFPNGERREQSFACTDKVQSVYWFIDSLGLPGIGNYRLVSSFPRRIFGVDQMGQTLKDCGLHPRASLFLEPL</sequence>
<evidence type="ECO:0000259" key="3">
    <source>
        <dbReference type="PROSITE" id="PS50033"/>
    </source>
</evidence>
<dbReference type="GO" id="GO:0043130">
    <property type="term" value="F:ubiquitin binding"/>
    <property type="evidence" value="ECO:0007669"/>
    <property type="project" value="TreeGrafter"/>
</dbReference>
<dbReference type="Gene3D" id="3.40.30.10">
    <property type="entry name" value="Glutaredoxin"/>
    <property type="match status" value="1"/>
</dbReference>
<dbReference type="SMART" id="SM00166">
    <property type="entry name" value="UBX"/>
    <property type="match status" value="1"/>
</dbReference>
<name>A0A8K0E094_9ROSA</name>
<evidence type="ECO:0000256" key="1">
    <source>
        <dbReference type="ARBA" id="ARBA00022786"/>
    </source>
</evidence>
<dbReference type="Pfam" id="PF21021">
    <property type="entry name" value="FAF1"/>
    <property type="match status" value="1"/>
</dbReference>
<evidence type="ECO:0000313" key="5">
    <source>
        <dbReference type="Proteomes" id="UP000796880"/>
    </source>
</evidence>
<dbReference type="GO" id="GO:0005783">
    <property type="term" value="C:endoplasmic reticulum"/>
    <property type="evidence" value="ECO:0007669"/>
    <property type="project" value="TreeGrafter"/>
</dbReference>
<dbReference type="PANTHER" id="PTHR23322">
    <property type="entry name" value="FAS-ASSOCIATED PROTEIN"/>
    <property type="match status" value="1"/>
</dbReference>
<feature type="region of interest" description="Disordered" evidence="2">
    <location>
        <begin position="240"/>
        <end position="299"/>
    </location>
</feature>
<comment type="caution">
    <text evidence="4">The sequence shown here is derived from an EMBL/GenBank/DDBJ whole genome shotgun (WGS) entry which is preliminary data.</text>
</comment>
<dbReference type="PROSITE" id="PS50033">
    <property type="entry name" value="UBX"/>
    <property type="match status" value="1"/>
</dbReference>
<feature type="compositionally biased region" description="Basic and acidic residues" evidence="2">
    <location>
        <begin position="240"/>
        <end position="254"/>
    </location>
</feature>
<dbReference type="AlphaFoldDB" id="A0A8K0E094"/>
<dbReference type="OrthoDB" id="1026733at2759"/>
<protein>
    <recommendedName>
        <fullName evidence="3">UBX domain-containing protein</fullName>
    </recommendedName>
</protein>
<dbReference type="Proteomes" id="UP000796880">
    <property type="component" value="Unassembled WGS sequence"/>
</dbReference>
<evidence type="ECO:0000313" key="4">
    <source>
        <dbReference type="EMBL" id="KAF3437474.1"/>
    </source>
</evidence>
<dbReference type="PANTHER" id="PTHR23322:SF71">
    <property type="entry name" value="UBIQUITIN-ASSOCIATED (UBA) PROTEIN-RELATED"/>
    <property type="match status" value="1"/>
</dbReference>
<dbReference type="InterPro" id="IPR049483">
    <property type="entry name" value="FAF1_2-like_UAS"/>
</dbReference>
<accession>A0A8K0E094</accession>
<dbReference type="CDD" id="cd01767">
    <property type="entry name" value="UBX"/>
    <property type="match status" value="1"/>
</dbReference>
<dbReference type="Gene3D" id="3.10.20.90">
    <property type="entry name" value="Phosphatidylinositol 3-kinase Catalytic Subunit, Chain A, domain 1"/>
    <property type="match status" value="1"/>
</dbReference>
<dbReference type="SMART" id="SM00594">
    <property type="entry name" value="UAS"/>
    <property type="match status" value="1"/>
</dbReference>
<dbReference type="InterPro" id="IPR006577">
    <property type="entry name" value="UAS"/>
</dbReference>
<feature type="compositionally biased region" description="Basic and acidic residues" evidence="2">
    <location>
        <begin position="265"/>
        <end position="277"/>
    </location>
</feature>
<keyword evidence="5" id="KW-1185">Reference proteome</keyword>
<dbReference type="SUPFAM" id="SSF54236">
    <property type="entry name" value="Ubiquitin-like"/>
    <property type="match status" value="1"/>
</dbReference>
<organism evidence="4 5">
    <name type="scientific">Rhamnella rubrinervis</name>
    <dbReference type="NCBI Taxonomy" id="2594499"/>
    <lineage>
        <taxon>Eukaryota</taxon>
        <taxon>Viridiplantae</taxon>
        <taxon>Streptophyta</taxon>
        <taxon>Embryophyta</taxon>
        <taxon>Tracheophyta</taxon>
        <taxon>Spermatophyta</taxon>
        <taxon>Magnoliopsida</taxon>
        <taxon>eudicotyledons</taxon>
        <taxon>Gunneridae</taxon>
        <taxon>Pentapetalae</taxon>
        <taxon>rosids</taxon>
        <taxon>fabids</taxon>
        <taxon>Rosales</taxon>
        <taxon>Rhamnaceae</taxon>
        <taxon>rhamnoid group</taxon>
        <taxon>Rhamneae</taxon>
        <taxon>Rhamnella</taxon>
    </lineage>
</organism>
<dbReference type="EMBL" id="VOIH02000009">
    <property type="protein sequence ID" value="KAF3437474.1"/>
    <property type="molecule type" value="Genomic_DNA"/>
</dbReference>